<dbReference type="Pfam" id="PF13481">
    <property type="entry name" value="AAA_25"/>
    <property type="match status" value="1"/>
</dbReference>
<gene>
    <name evidence="11 15" type="primary">radA</name>
    <name evidence="15" type="ORF">ACEU3E_32760</name>
</gene>
<evidence type="ECO:0000256" key="1">
    <source>
        <dbReference type="ARBA" id="ARBA00022723"/>
    </source>
</evidence>
<keyword evidence="6 13" id="KW-0862">Zinc</keyword>
<keyword evidence="4 13" id="KW-0863">Zinc-finger</keyword>
<dbReference type="PRINTS" id="PR01874">
    <property type="entry name" value="DNAREPAIRADA"/>
</dbReference>
<dbReference type="InterPro" id="IPR041166">
    <property type="entry name" value="Rubredoxin_2"/>
</dbReference>
<dbReference type="PROSITE" id="PS50162">
    <property type="entry name" value="RECA_2"/>
    <property type="match status" value="1"/>
</dbReference>
<keyword evidence="8 11" id="KW-0346">Stress response</keyword>
<comment type="function">
    <text evidence="13">DNA-dependent ATPase involved in processing of recombination intermediates, plays a role in repairing DNA breaks. Stimulates the branch migration of RecA-mediated strand transfer reactions, allowing the 3' invading strand to extend heteroduplex DNA faster. Binds ssDNA in the presence of ADP but not other nucleotides, has ATPase activity that is stimulated by ssDNA and various branched DNA structures, but inhibited by SSB. Does not have RecA's homology-searching function.</text>
</comment>
<dbReference type="InterPro" id="IPR020568">
    <property type="entry name" value="Ribosomal_Su5_D2-typ_SF"/>
</dbReference>
<organism evidence="15 16">
    <name type="scientific">Paenibacillus oleatilyticus</name>
    <dbReference type="NCBI Taxonomy" id="2594886"/>
    <lineage>
        <taxon>Bacteria</taxon>
        <taxon>Bacillati</taxon>
        <taxon>Bacillota</taxon>
        <taxon>Bacilli</taxon>
        <taxon>Bacillales</taxon>
        <taxon>Paenibacillaceae</taxon>
        <taxon>Paenibacillus</taxon>
    </lineage>
</organism>
<keyword evidence="9 11" id="KW-0238">DNA-binding</keyword>
<comment type="caution">
    <text evidence="15">The sequence shown here is derived from an EMBL/GenBank/DDBJ whole genome shotgun (WGS) entry which is preliminary data.</text>
</comment>
<dbReference type="PANTHER" id="PTHR32472:SF10">
    <property type="entry name" value="DNA REPAIR PROTEIN RADA-LIKE PROTEIN"/>
    <property type="match status" value="1"/>
</dbReference>
<dbReference type="Pfam" id="PF18073">
    <property type="entry name" value="Zn_ribbon_LapB"/>
    <property type="match status" value="1"/>
</dbReference>
<dbReference type="PANTHER" id="PTHR32472">
    <property type="entry name" value="DNA REPAIR PROTEIN RADA"/>
    <property type="match status" value="1"/>
</dbReference>
<evidence type="ECO:0000256" key="3">
    <source>
        <dbReference type="ARBA" id="ARBA00022763"/>
    </source>
</evidence>
<evidence type="ECO:0000256" key="8">
    <source>
        <dbReference type="ARBA" id="ARBA00023016"/>
    </source>
</evidence>
<sequence>MAKTKTKFFCQSCGYESPKWLGKCPGCEAWNTFVEEVETVVKSKGLHTNFLNKKEKAVSIINIESSQEERIVTDNRELNRVLGGGIVPGSLILVGGDPGIGKSTLLLQTSHLLTQLDLKVLYISGEESVRQTKLRADRLQAVSPLLFVLCETNVEHIEAAIDEIEPDFIVIDSIQTVYHGAVASAPGSVSQVRECTGHFMRIAKMKGIATVLVGHVTKEGAIAGPRLLEHMVDCVLYFEGERHHSYRVLRAVKNRFGSTNEIGIFEMRESGLVEVNNPSELFLSERPLGVAGSTVVASMEGTRPVLVELQALVSSTNFPSPRRMATGFDHNRLSLIIAVLEKRMGMFLQNQDAYLNVAGGVKLDEPAVDLAVAVSIASSFREQPTQPFDVIFGEVGLTGEVRGVSRVDQRVREAEKLGFRRVILPQKSLKGWTPPAGIQIIGVNTVAEALSAALV</sequence>
<dbReference type="Pfam" id="PF13541">
    <property type="entry name" value="ChlI"/>
    <property type="match status" value="1"/>
</dbReference>
<comment type="function">
    <text evidence="11">Plays a role in repairing double-strand DNA breaks, probably involving stabilizing or processing branched DNA or blocked replication forks.</text>
</comment>
<evidence type="ECO:0000259" key="14">
    <source>
        <dbReference type="PROSITE" id="PS50162"/>
    </source>
</evidence>
<dbReference type="InterPro" id="IPR020588">
    <property type="entry name" value="RecA_ATP-bd"/>
</dbReference>
<keyword evidence="10 11" id="KW-0234">DNA repair</keyword>
<evidence type="ECO:0000313" key="15">
    <source>
        <dbReference type="EMBL" id="MFB0846961.1"/>
    </source>
</evidence>
<dbReference type="SUPFAM" id="SSF52540">
    <property type="entry name" value="P-loop containing nucleoside triphosphate hydrolases"/>
    <property type="match status" value="1"/>
</dbReference>
<dbReference type="Gene3D" id="3.30.230.10">
    <property type="match status" value="1"/>
</dbReference>
<accession>A0ABV4VBC9</accession>
<evidence type="ECO:0000256" key="11">
    <source>
        <dbReference type="HAMAP-Rule" id="MF_01498"/>
    </source>
</evidence>
<evidence type="ECO:0000256" key="13">
    <source>
        <dbReference type="RuleBase" id="RU003555"/>
    </source>
</evidence>
<dbReference type="Proteomes" id="UP001575622">
    <property type="component" value="Unassembled WGS sequence"/>
</dbReference>
<keyword evidence="5" id="KW-0378">Hydrolase</keyword>
<reference evidence="15 16" key="1">
    <citation type="submission" date="2024-09" db="EMBL/GenBank/DDBJ databases">
        <authorList>
            <person name="Makale K.P.P."/>
            <person name="Makhzoum A."/>
            <person name="Rantong G."/>
            <person name="Rahube T.O."/>
        </authorList>
    </citation>
    <scope>NUCLEOTIDE SEQUENCE [LARGE SCALE GENOMIC DNA]</scope>
    <source>
        <strain evidence="15 16">KM_D13</strain>
    </source>
</reference>
<dbReference type="Gene3D" id="3.40.50.300">
    <property type="entry name" value="P-loop containing nucleotide triphosphate hydrolases"/>
    <property type="match status" value="1"/>
</dbReference>
<evidence type="ECO:0000256" key="2">
    <source>
        <dbReference type="ARBA" id="ARBA00022741"/>
    </source>
</evidence>
<dbReference type="CDD" id="cd01121">
    <property type="entry name" value="RadA_SMS_N"/>
    <property type="match status" value="1"/>
</dbReference>
<evidence type="ECO:0000256" key="7">
    <source>
        <dbReference type="ARBA" id="ARBA00022840"/>
    </source>
</evidence>
<keyword evidence="16" id="KW-1185">Reference proteome</keyword>
<dbReference type="InterPro" id="IPR004504">
    <property type="entry name" value="DNA_repair_RadA"/>
</dbReference>
<dbReference type="SUPFAM" id="SSF54211">
    <property type="entry name" value="Ribosomal protein S5 domain 2-like"/>
    <property type="match status" value="1"/>
</dbReference>
<evidence type="ECO:0000256" key="4">
    <source>
        <dbReference type="ARBA" id="ARBA00022771"/>
    </source>
</evidence>
<feature type="short sequence motif" description="RadA KNRFG motif" evidence="11">
    <location>
        <begin position="253"/>
        <end position="257"/>
    </location>
</feature>
<dbReference type="EMBL" id="JBHDLN010000028">
    <property type="protein sequence ID" value="MFB0846961.1"/>
    <property type="molecule type" value="Genomic_DNA"/>
</dbReference>
<dbReference type="InterPro" id="IPR014721">
    <property type="entry name" value="Ribsml_uS5_D2-typ_fold_subgr"/>
</dbReference>
<feature type="binding site" evidence="11">
    <location>
        <begin position="96"/>
        <end position="103"/>
    </location>
    <ligand>
        <name>ATP</name>
        <dbReference type="ChEBI" id="CHEBI:30616"/>
    </ligand>
</feature>
<evidence type="ECO:0000256" key="9">
    <source>
        <dbReference type="ARBA" id="ARBA00023125"/>
    </source>
</evidence>
<dbReference type="HAMAP" id="MF_01498">
    <property type="entry name" value="RadA_bact"/>
    <property type="match status" value="1"/>
</dbReference>
<keyword evidence="2 11" id="KW-0547">Nucleotide-binding</keyword>
<evidence type="ECO:0000256" key="12">
    <source>
        <dbReference type="NCBIfam" id="TIGR00416"/>
    </source>
</evidence>
<dbReference type="RefSeq" id="WP_054975979.1">
    <property type="nucleotide sequence ID" value="NZ_JAHNZO010000040.1"/>
</dbReference>
<feature type="domain" description="RecA family profile 1" evidence="14">
    <location>
        <begin position="67"/>
        <end position="216"/>
    </location>
</feature>
<feature type="region of interest" description="Lon-protease-like" evidence="11">
    <location>
        <begin position="352"/>
        <end position="455"/>
    </location>
</feature>
<keyword evidence="1 11" id="KW-0479">Metal-binding</keyword>
<evidence type="ECO:0000313" key="16">
    <source>
        <dbReference type="Proteomes" id="UP001575622"/>
    </source>
</evidence>
<evidence type="ECO:0000256" key="6">
    <source>
        <dbReference type="ARBA" id="ARBA00022833"/>
    </source>
</evidence>
<dbReference type="InterPro" id="IPR027417">
    <property type="entry name" value="P-loop_NTPase"/>
</dbReference>
<evidence type="ECO:0000256" key="10">
    <source>
        <dbReference type="ARBA" id="ARBA00023204"/>
    </source>
</evidence>
<protein>
    <recommendedName>
        <fullName evidence="11 12">DNA repair protein RadA</fullName>
    </recommendedName>
</protein>
<keyword evidence="3 11" id="KW-0227">DNA damage</keyword>
<dbReference type="InterPro" id="IPR003593">
    <property type="entry name" value="AAA+_ATPase"/>
</dbReference>
<name>A0ABV4VBC9_9BACL</name>
<evidence type="ECO:0000256" key="5">
    <source>
        <dbReference type="ARBA" id="ARBA00022801"/>
    </source>
</evidence>
<comment type="domain">
    <text evidence="11">The middle region has homology to RecA with ATPase motifs including the RadA KNRFG motif, while the C-terminus is homologous to Lon protease.</text>
</comment>
<dbReference type="SMART" id="SM00382">
    <property type="entry name" value="AAA"/>
    <property type="match status" value="1"/>
</dbReference>
<proteinExistence type="inferred from homology"/>
<dbReference type="NCBIfam" id="TIGR00416">
    <property type="entry name" value="sms"/>
    <property type="match status" value="1"/>
</dbReference>
<keyword evidence="7 11" id="KW-0067">ATP-binding</keyword>
<comment type="similarity">
    <text evidence="11 13">Belongs to the RecA family. RadA subfamily.</text>
</comment>